<gene>
    <name evidence="1" type="ORF">QE152_g1904</name>
</gene>
<sequence length="92" mass="10041">MKRYNPNKPHKCVFLALPLKQFEQVETGKENVVLEEEPDLGASFNVVMRSLRLTESLAKEVILPSLEGSAAPISACAGAAVQVLIQPSDYTI</sequence>
<reference evidence="1 2" key="1">
    <citation type="journal article" date="2024" name="BMC Genomics">
        <title>De novo assembly and annotation of Popillia japonica's genome with initial clues to its potential as an invasive pest.</title>
        <authorList>
            <person name="Cucini C."/>
            <person name="Boschi S."/>
            <person name="Funari R."/>
            <person name="Cardaioli E."/>
            <person name="Iannotti N."/>
            <person name="Marturano G."/>
            <person name="Paoli F."/>
            <person name="Bruttini M."/>
            <person name="Carapelli A."/>
            <person name="Frati F."/>
            <person name="Nardi F."/>
        </authorList>
    </citation>
    <scope>NUCLEOTIDE SEQUENCE [LARGE SCALE GENOMIC DNA]</scope>
    <source>
        <strain evidence="1">DMR45628</strain>
    </source>
</reference>
<name>A0AAW1N4Y1_POPJA</name>
<protein>
    <submittedName>
        <fullName evidence="1">Uncharacterized protein</fullName>
    </submittedName>
</protein>
<dbReference type="Proteomes" id="UP001458880">
    <property type="component" value="Unassembled WGS sequence"/>
</dbReference>
<evidence type="ECO:0000313" key="1">
    <source>
        <dbReference type="EMBL" id="KAK9753555.1"/>
    </source>
</evidence>
<keyword evidence="2" id="KW-1185">Reference proteome</keyword>
<evidence type="ECO:0000313" key="2">
    <source>
        <dbReference type="Proteomes" id="UP001458880"/>
    </source>
</evidence>
<comment type="caution">
    <text evidence="1">The sequence shown here is derived from an EMBL/GenBank/DDBJ whole genome shotgun (WGS) entry which is preliminary data.</text>
</comment>
<dbReference type="EMBL" id="JASPKY010000012">
    <property type="protein sequence ID" value="KAK9753555.1"/>
    <property type="molecule type" value="Genomic_DNA"/>
</dbReference>
<dbReference type="AlphaFoldDB" id="A0AAW1N4Y1"/>
<organism evidence="1 2">
    <name type="scientific">Popillia japonica</name>
    <name type="common">Japanese beetle</name>
    <dbReference type="NCBI Taxonomy" id="7064"/>
    <lineage>
        <taxon>Eukaryota</taxon>
        <taxon>Metazoa</taxon>
        <taxon>Ecdysozoa</taxon>
        <taxon>Arthropoda</taxon>
        <taxon>Hexapoda</taxon>
        <taxon>Insecta</taxon>
        <taxon>Pterygota</taxon>
        <taxon>Neoptera</taxon>
        <taxon>Endopterygota</taxon>
        <taxon>Coleoptera</taxon>
        <taxon>Polyphaga</taxon>
        <taxon>Scarabaeiformia</taxon>
        <taxon>Scarabaeidae</taxon>
        <taxon>Rutelinae</taxon>
        <taxon>Popillia</taxon>
    </lineage>
</organism>
<proteinExistence type="predicted"/>
<accession>A0AAW1N4Y1</accession>